<dbReference type="AlphaFoldDB" id="A0A0F9CQ97"/>
<comment type="caution">
    <text evidence="1">The sequence shown here is derived from an EMBL/GenBank/DDBJ whole genome shotgun (WGS) entry which is preliminary data.</text>
</comment>
<organism evidence="1">
    <name type="scientific">marine sediment metagenome</name>
    <dbReference type="NCBI Taxonomy" id="412755"/>
    <lineage>
        <taxon>unclassified sequences</taxon>
        <taxon>metagenomes</taxon>
        <taxon>ecological metagenomes</taxon>
    </lineage>
</organism>
<dbReference type="EMBL" id="LAZR01035038">
    <property type="protein sequence ID" value="KKL28597.1"/>
    <property type="molecule type" value="Genomic_DNA"/>
</dbReference>
<evidence type="ECO:0000313" key="1">
    <source>
        <dbReference type="EMBL" id="KKL28597.1"/>
    </source>
</evidence>
<proteinExistence type="predicted"/>
<gene>
    <name evidence="1" type="ORF">LCGC14_2373560</name>
</gene>
<name>A0A0F9CQ97_9ZZZZ</name>
<sequence length="45" mass="5539">MFEKCSRFIRKYKKVIISNDDDRFKRELTEAIEEIIEKILEMNES</sequence>
<reference evidence="1" key="1">
    <citation type="journal article" date="2015" name="Nature">
        <title>Complex archaea that bridge the gap between prokaryotes and eukaryotes.</title>
        <authorList>
            <person name="Spang A."/>
            <person name="Saw J.H."/>
            <person name="Jorgensen S.L."/>
            <person name="Zaremba-Niedzwiedzka K."/>
            <person name="Martijn J."/>
            <person name="Lind A.E."/>
            <person name="van Eijk R."/>
            <person name="Schleper C."/>
            <person name="Guy L."/>
            <person name="Ettema T.J."/>
        </authorList>
    </citation>
    <scope>NUCLEOTIDE SEQUENCE</scope>
</reference>
<protein>
    <submittedName>
        <fullName evidence="1">Uncharacterized protein</fullName>
    </submittedName>
</protein>
<accession>A0A0F9CQ97</accession>